<name>A0A1G9T3C5_9FIRM</name>
<evidence type="ECO:0000313" key="2">
    <source>
        <dbReference type="Proteomes" id="UP000199068"/>
    </source>
</evidence>
<dbReference type="STRING" id="1121325.SAMN04515677_11181"/>
<protein>
    <submittedName>
        <fullName evidence="1">Uncharacterized protein</fullName>
    </submittedName>
</protein>
<dbReference type="RefSeq" id="WP_092727487.1">
    <property type="nucleotide sequence ID" value="NZ_FNGW01000011.1"/>
</dbReference>
<sequence length="397" mass="47812">MEYVWVEKDKNIKDILNEEMKVHVKWSKKTDEDYLDLSRQYMNTSYITLKDIIEGQYNDNIKYDMWFLPGIYMMRQAIELLLKAGLAVKGATKSELQGIFIVNKHNVKELYNTFKDRYCIEELNKAEQMWLEKYLDSIELVDSSSDLFRYPFKDEFMHQYGDKALDVWKMSNKLIYCYSTLNKMIFGEWFNEVELDIEEEPQFIHLAMTGINNCYLWDSPWSDGFHRQVTGYSEVATFLFERFKESKDGGLFYPIVFLMRNAIEIGLKRLLHIKMEQSVDENTIRRKRNSHLLYKDLWNSIKPMLVYYSEEDNQDKETLDLVETYIKALNSLDKNGDMFRYPCSFSNEYKFNDEEIDVENFYSYLLGLFHFIDSCDSWLDNIKDYEMEMRSYVEWEY</sequence>
<dbReference type="Proteomes" id="UP000199068">
    <property type="component" value="Unassembled WGS sequence"/>
</dbReference>
<gene>
    <name evidence="1" type="ORF">SAMN04515677_11181</name>
</gene>
<evidence type="ECO:0000313" key="1">
    <source>
        <dbReference type="EMBL" id="SDM42254.1"/>
    </source>
</evidence>
<accession>A0A1G9T3C5</accession>
<keyword evidence="2" id="KW-1185">Reference proteome</keyword>
<proteinExistence type="predicted"/>
<dbReference type="AlphaFoldDB" id="A0A1G9T3C5"/>
<reference evidence="1 2" key="1">
    <citation type="submission" date="2016-10" db="EMBL/GenBank/DDBJ databases">
        <authorList>
            <person name="de Groot N.N."/>
        </authorList>
    </citation>
    <scope>NUCLEOTIDE SEQUENCE [LARGE SCALE GENOMIC DNA]</scope>
    <source>
        <strain evidence="1 2">DSM 797</strain>
    </source>
</reference>
<dbReference type="EMBL" id="FNGW01000011">
    <property type="protein sequence ID" value="SDM42254.1"/>
    <property type="molecule type" value="Genomic_DNA"/>
</dbReference>
<organism evidence="1 2">
    <name type="scientific">Romboutsia lituseburensis DSM 797</name>
    <dbReference type="NCBI Taxonomy" id="1121325"/>
    <lineage>
        <taxon>Bacteria</taxon>
        <taxon>Bacillati</taxon>
        <taxon>Bacillota</taxon>
        <taxon>Clostridia</taxon>
        <taxon>Peptostreptococcales</taxon>
        <taxon>Peptostreptococcaceae</taxon>
        <taxon>Romboutsia</taxon>
    </lineage>
</organism>